<feature type="compositionally biased region" description="Low complexity" evidence="1">
    <location>
        <begin position="402"/>
        <end position="414"/>
    </location>
</feature>
<dbReference type="AlphaFoldDB" id="A0A9W9LST9"/>
<dbReference type="GeneID" id="81421405"/>
<evidence type="ECO:0000313" key="3">
    <source>
        <dbReference type="EMBL" id="KAJ5174227.1"/>
    </source>
</evidence>
<accession>A0A9W9LST9</accession>
<dbReference type="GO" id="GO:0003677">
    <property type="term" value="F:DNA binding"/>
    <property type="evidence" value="ECO:0007669"/>
    <property type="project" value="InterPro"/>
</dbReference>
<evidence type="ECO:0000259" key="2">
    <source>
        <dbReference type="PROSITE" id="PS51299"/>
    </source>
</evidence>
<dbReference type="GO" id="GO:0033309">
    <property type="term" value="C:SBF transcription complex"/>
    <property type="evidence" value="ECO:0007669"/>
    <property type="project" value="TreeGrafter"/>
</dbReference>
<reference evidence="3" key="1">
    <citation type="submission" date="2022-11" db="EMBL/GenBank/DDBJ databases">
        <authorList>
            <person name="Petersen C."/>
        </authorList>
    </citation>
    <scope>NUCLEOTIDE SEQUENCE</scope>
    <source>
        <strain evidence="3">IBT 26290</strain>
    </source>
</reference>
<feature type="compositionally biased region" description="Polar residues" evidence="1">
    <location>
        <begin position="259"/>
        <end position="271"/>
    </location>
</feature>
<feature type="domain" description="HTH APSES-type" evidence="2">
    <location>
        <begin position="101"/>
        <end position="220"/>
    </location>
</feature>
<feature type="compositionally biased region" description="Low complexity" evidence="1">
    <location>
        <begin position="27"/>
        <end position="36"/>
    </location>
</feature>
<dbReference type="InterPro" id="IPR051642">
    <property type="entry name" value="SWI6-like"/>
</dbReference>
<name>A0A9W9LST9_9EURO</name>
<organism evidence="3 4">
    <name type="scientific">Penicillium canariense</name>
    <dbReference type="NCBI Taxonomy" id="189055"/>
    <lineage>
        <taxon>Eukaryota</taxon>
        <taxon>Fungi</taxon>
        <taxon>Dikarya</taxon>
        <taxon>Ascomycota</taxon>
        <taxon>Pezizomycotina</taxon>
        <taxon>Eurotiomycetes</taxon>
        <taxon>Eurotiomycetidae</taxon>
        <taxon>Eurotiales</taxon>
        <taxon>Aspergillaceae</taxon>
        <taxon>Penicillium</taxon>
    </lineage>
</organism>
<dbReference type="Gene3D" id="3.10.260.10">
    <property type="entry name" value="Transcription regulator HTH, APSES-type DNA-binding domain"/>
    <property type="match status" value="1"/>
</dbReference>
<evidence type="ECO:0000313" key="4">
    <source>
        <dbReference type="Proteomes" id="UP001149163"/>
    </source>
</evidence>
<gene>
    <name evidence="3" type="ORF">N7482_000104</name>
</gene>
<comment type="caution">
    <text evidence="3">The sequence shown here is derived from an EMBL/GenBank/DDBJ whole genome shotgun (WGS) entry which is preliminary data.</text>
</comment>
<dbReference type="PROSITE" id="PS51299">
    <property type="entry name" value="HTH_APSES"/>
    <property type="match status" value="1"/>
</dbReference>
<dbReference type="PANTHER" id="PTHR43828:SF5">
    <property type="entry name" value="TRANSCRIPTIONAL REPRESSOR XBP1"/>
    <property type="match status" value="1"/>
</dbReference>
<dbReference type="Proteomes" id="UP001149163">
    <property type="component" value="Unassembled WGS sequence"/>
</dbReference>
<keyword evidence="4" id="KW-1185">Reference proteome</keyword>
<feature type="region of interest" description="Disordered" evidence="1">
    <location>
        <begin position="19"/>
        <end position="47"/>
    </location>
</feature>
<dbReference type="OrthoDB" id="5562739at2759"/>
<dbReference type="GO" id="GO:0000981">
    <property type="term" value="F:DNA-binding transcription factor activity, RNA polymerase II-specific"/>
    <property type="evidence" value="ECO:0007669"/>
    <property type="project" value="UniProtKB-ARBA"/>
</dbReference>
<dbReference type="EMBL" id="JAPQKN010000001">
    <property type="protein sequence ID" value="KAJ5174227.1"/>
    <property type="molecule type" value="Genomic_DNA"/>
</dbReference>
<sequence length="516" mass="57215">MGSIRDLLNPLPGVTSGLFGPIMSSIRPATSSPTSSERPRRSKIAKDGAVFRPGPVQGELRYPPCEQRDQLLEEEHRKADLKPFGNIAEFPRHIPYQSDKKSFHEKTGRDSFHVFQYTFQRKGVDVEPWTITWDYNIGLVRTTHLFKCMGYSKTTPGKVLNSNTGLREISHSITGGALAAQGYWMPFEAAKAVATTFCWEIRYLLTPLFGTDFPGMCIPPSDRGRFARMVIDPAILNRAAETAHYYRSLERLERPLSHDNVSTSSCHSQDPGNKGGYPTQQVPPHPQMPPKLQRRSYADSISSARGSSSEPYCGSPQSPTYRGFLPINRPPSSHPTPRSPYDFLKEATELRKSGLLEKNDGSDSETDLSLTPCSDLRQTSIFPPLYEGERVSADTESEINESDISSSGEGSMSDNVDDEEYCETGSKSLPSIELTHGKPKPKKNSSRSAKVKNGERTPASGHFAKEVKAAHALLHLHMQRASFKDADGDETMGEPILGPLFGCLVPEDRKRRRASL</sequence>
<dbReference type="InterPro" id="IPR003163">
    <property type="entry name" value="Tscrpt_reg_HTH_APSES-type"/>
</dbReference>
<proteinExistence type="predicted"/>
<feature type="compositionally biased region" description="Pro residues" evidence="1">
    <location>
        <begin position="328"/>
        <end position="338"/>
    </location>
</feature>
<feature type="region of interest" description="Disordered" evidence="1">
    <location>
        <begin position="355"/>
        <end position="458"/>
    </location>
</feature>
<dbReference type="InterPro" id="IPR036887">
    <property type="entry name" value="HTH_APSES_sf"/>
</dbReference>
<protein>
    <recommendedName>
        <fullName evidence="2">HTH APSES-type domain-containing protein</fullName>
    </recommendedName>
</protein>
<dbReference type="PANTHER" id="PTHR43828">
    <property type="entry name" value="ASPARAGINASE"/>
    <property type="match status" value="1"/>
</dbReference>
<evidence type="ECO:0000256" key="1">
    <source>
        <dbReference type="SAM" id="MobiDB-lite"/>
    </source>
</evidence>
<dbReference type="GO" id="GO:0030907">
    <property type="term" value="C:MBF transcription complex"/>
    <property type="evidence" value="ECO:0007669"/>
    <property type="project" value="TreeGrafter"/>
</dbReference>
<dbReference type="RefSeq" id="XP_056545835.1">
    <property type="nucleotide sequence ID" value="XM_056682229.1"/>
</dbReference>
<dbReference type="SUPFAM" id="SSF54616">
    <property type="entry name" value="DNA-binding domain of Mlu1-box binding protein MBP1"/>
    <property type="match status" value="1"/>
</dbReference>
<reference evidence="3" key="2">
    <citation type="journal article" date="2023" name="IMA Fungus">
        <title>Comparative genomic study of the Penicillium genus elucidates a diverse pangenome and 15 lateral gene transfer events.</title>
        <authorList>
            <person name="Petersen C."/>
            <person name="Sorensen T."/>
            <person name="Nielsen M.R."/>
            <person name="Sondergaard T.E."/>
            <person name="Sorensen J.L."/>
            <person name="Fitzpatrick D.A."/>
            <person name="Frisvad J.C."/>
            <person name="Nielsen K.L."/>
        </authorList>
    </citation>
    <scope>NUCLEOTIDE SEQUENCE</scope>
    <source>
        <strain evidence="3">IBT 26290</strain>
    </source>
</reference>
<feature type="compositionally biased region" description="Polar residues" evidence="1">
    <location>
        <begin position="367"/>
        <end position="381"/>
    </location>
</feature>
<feature type="compositionally biased region" description="Low complexity" evidence="1">
    <location>
        <begin position="298"/>
        <end position="309"/>
    </location>
</feature>
<feature type="region of interest" description="Disordered" evidence="1">
    <location>
        <begin position="258"/>
        <end position="341"/>
    </location>
</feature>